<evidence type="ECO:0000313" key="3">
    <source>
        <dbReference type="Proteomes" id="UP000823388"/>
    </source>
</evidence>
<dbReference type="EMBL" id="CM029039">
    <property type="protein sequence ID" value="KAG2641468.1"/>
    <property type="molecule type" value="Genomic_DNA"/>
</dbReference>
<keyword evidence="3" id="KW-1185">Reference proteome</keyword>
<name>A0A8T0W212_PANVG</name>
<dbReference type="AlphaFoldDB" id="A0A8T0W212"/>
<evidence type="ECO:0000256" key="1">
    <source>
        <dbReference type="SAM" id="SignalP"/>
    </source>
</evidence>
<evidence type="ECO:0000313" key="2">
    <source>
        <dbReference type="EMBL" id="KAG2641468.1"/>
    </source>
</evidence>
<comment type="caution">
    <text evidence="2">The sequence shown here is derived from an EMBL/GenBank/DDBJ whole genome shotgun (WGS) entry which is preliminary data.</text>
</comment>
<proteinExistence type="predicted"/>
<sequence>MSIDLSPCIVALLVLDLLGACPLPKQRQIKLFSFSPLFAINDSPDLHTIHI</sequence>
<accession>A0A8T0W212</accession>
<gene>
    <name evidence="2" type="ORF">PVAP13_2KG180558</name>
</gene>
<feature type="signal peptide" evidence="1">
    <location>
        <begin position="1"/>
        <end position="20"/>
    </location>
</feature>
<reference evidence="2" key="1">
    <citation type="submission" date="2020-05" db="EMBL/GenBank/DDBJ databases">
        <title>WGS assembly of Panicum virgatum.</title>
        <authorList>
            <person name="Lovell J.T."/>
            <person name="Jenkins J."/>
            <person name="Shu S."/>
            <person name="Juenger T.E."/>
            <person name="Schmutz J."/>
        </authorList>
    </citation>
    <scope>NUCLEOTIDE SEQUENCE</scope>
    <source>
        <strain evidence="2">AP13</strain>
    </source>
</reference>
<organism evidence="2 3">
    <name type="scientific">Panicum virgatum</name>
    <name type="common">Blackwell switchgrass</name>
    <dbReference type="NCBI Taxonomy" id="38727"/>
    <lineage>
        <taxon>Eukaryota</taxon>
        <taxon>Viridiplantae</taxon>
        <taxon>Streptophyta</taxon>
        <taxon>Embryophyta</taxon>
        <taxon>Tracheophyta</taxon>
        <taxon>Spermatophyta</taxon>
        <taxon>Magnoliopsida</taxon>
        <taxon>Liliopsida</taxon>
        <taxon>Poales</taxon>
        <taxon>Poaceae</taxon>
        <taxon>PACMAD clade</taxon>
        <taxon>Panicoideae</taxon>
        <taxon>Panicodae</taxon>
        <taxon>Paniceae</taxon>
        <taxon>Panicinae</taxon>
        <taxon>Panicum</taxon>
        <taxon>Panicum sect. Hiantes</taxon>
    </lineage>
</organism>
<feature type="chain" id="PRO_5035793339" evidence="1">
    <location>
        <begin position="21"/>
        <end position="51"/>
    </location>
</feature>
<keyword evidence="1" id="KW-0732">Signal</keyword>
<protein>
    <submittedName>
        <fullName evidence="2">Uncharacterized protein</fullName>
    </submittedName>
</protein>
<dbReference type="Proteomes" id="UP000823388">
    <property type="component" value="Chromosome 2K"/>
</dbReference>